<evidence type="ECO:0000313" key="2">
    <source>
        <dbReference type="EMBL" id="KAJ8773867.1"/>
    </source>
</evidence>
<dbReference type="Proteomes" id="UP001159364">
    <property type="component" value="Linkage Group LG01"/>
</dbReference>
<evidence type="ECO:0000259" key="1">
    <source>
        <dbReference type="Pfam" id="PF07727"/>
    </source>
</evidence>
<gene>
    <name evidence="2" type="ORF">K2173_008330</name>
</gene>
<dbReference type="EMBL" id="JAIWQS010000001">
    <property type="protein sequence ID" value="KAJ8773867.1"/>
    <property type="molecule type" value="Genomic_DNA"/>
</dbReference>
<reference evidence="2 3" key="1">
    <citation type="submission" date="2021-09" db="EMBL/GenBank/DDBJ databases">
        <title>Genomic insights and catalytic innovation underlie evolution of tropane alkaloids biosynthesis.</title>
        <authorList>
            <person name="Wang Y.-J."/>
            <person name="Tian T."/>
            <person name="Huang J.-P."/>
            <person name="Huang S.-X."/>
        </authorList>
    </citation>
    <scope>NUCLEOTIDE SEQUENCE [LARGE SCALE GENOMIC DNA]</scope>
    <source>
        <strain evidence="2">KIB-2018</strain>
        <tissue evidence="2">Leaf</tissue>
    </source>
</reference>
<dbReference type="InterPro" id="IPR013103">
    <property type="entry name" value="RVT_2"/>
</dbReference>
<accession>A0AAV8U3J2</accession>
<keyword evidence="3" id="KW-1185">Reference proteome</keyword>
<dbReference type="PANTHER" id="PTHR11439:SF463">
    <property type="entry name" value="REVERSE TRANSCRIPTASE TY1_COPIA-TYPE DOMAIN-CONTAINING PROTEIN"/>
    <property type="match status" value="1"/>
</dbReference>
<dbReference type="AlphaFoldDB" id="A0AAV8U3J2"/>
<feature type="domain" description="Reverse transcriptase Ty1/copia-type" evidence="1">
    <location>
        <begin position="1"/>
        <end position="92"/>
    </location>
</feature>
<protein>
    <recommendedName>
        <fullName evidence="1">Reverse transcriptase Ty1/copia-type domain-containing protein</fullName>
    </recommendedName>
</protein>
<organism evidence="2 3">
    <name type="scientific">Erythroxylum novogranatense</name>
    <dbReference type="NCBI Taxonomy" id="1862640"/>
    <lineage>
        <taxon>Eukaryota</taxon>
        <taxon>Viridiplantae</taxon>
        <taxon>Streptophyta</taxon>
        <taxon>Embryophyta</taxon>
        <taxon>Tracheophyta</taxon>
        <taxon>Spermatophyta</taxon>
        <taxon>Magnoliopsida</taxon>
        <taxon>eudicotyledons</taxon>
        <taxon>Gunneridae</taxon>
        <taxon>Pentapetalae</taxon>
        <taxon>rosids</taxon>
        <taxon>fabids</taxon>
        <taxon>Malpighiales</taxon>
        <taxon>Erythroxylaceae</taxon>
        <taxon>Erythroxylum</taxon>
    </lineage>
</organism>
<dbReference type="SUPFAM" id="SSF56672">
    <property type="entry name" value="DNA/RNA polymerases"/>
    <property type="match status" value="1"/>
</dbReference>
<comment type="caution">
    <text evidence="2">The sequence shown here is derived from an EMBL/GenBank/DDBJ whole genome shotgun (WGS) entry which is preliminary data.</text>
</comment>
<proteinExistence type="predicted"/>
<dbReference type="Pfam" id="PF07727">
    <property type="entry name" value="RVT_2"/>
    <property type="match status" value="1"/>
</dbReference>
<sequence length="205" mass="22837">MFKKTEGTHFIILLVYVDDVLLASNNLQLIQTTKVFLDNAFKIKDLGPAKYFLGLELARSSARINLSQHKYTIDLLQDIGFLLSKPVATPMASDLRLSSSGDFIADPSSFRCLIGKLLYLTTTRPDISFAVQQLSQFMTSPTTSHLQAAHRVLRYLKQSPGQGLFFRRNSPLKICAFSDSDWGTCPDSRKSITGYCIFLGSSLIS</sequence>
<dbReference type="PANTHER" id="PTHR11439">
    <property type="entry name" value="GAG-POL-RELATED RETROTRANSPOSON"/>
    <property type="match status" value="1"/>
</dbReference>
<dbReference type="InterPro" id="IPR043502">
    <property type="entry name" value="DNA/RNA_pol_sf"/>
</dbReference>
<name>A0AAV8U3J2_9ROSI</name>
<evidence type="ECO:0000313" key="3">
    <source>
        <dbReference type="Proteomes" id="UP001159364"/>
    </source>
</evidence>